<dbReference type="Proteomes" id="UP000178184">
    <property type="component" value="Unassembled WGS sequence"/>
</dbReference>
<dbReference type="Gene3D" id="3.40.50.620">
    <property type="entry name" value="HUPs"/>
    <property type="match status" value="1"/>
</dbReference>
<keyword evidence="4 9" id="KW-0547">Nucleotide-binding</keyword>
<evidence type="ECO:0000256" key="3">
    <source>
        <dbReference type="ARBA" id="ARBA00022723"/>
    </source>
</evidence>
<evidence type="ECO:0000313" key="13">
    <source>
        <dbReference type="Proteomes" id="UP000178184"/>
    </source>
</evidence>
<feature type="short sequence motif" description="'HIGH' region" evidence="9">
    <location>
        <begin position="34"/>
        <end position="44"/>
    </location>
</feature>
<comment type="subunit">
    <text evidence="1 9">Monomer.</text>
</comment>
<dbReference type="CDD" id="cd00672">
    <property type="entry name" value="CysRS_core"/>
    <property type="match status" value="1"/>
</dbReference>
<feature type="binding site" evidence="9">
    <location>
        <position position="247"/>
    </location>
    <ligand>
        <name>Zn(2+)</name>
        <dbReference type="ChEBI" id="CHEBI:29105"/>
    </ligand>
</feature>
<dbReference type="EC" id="6.1.1.16" evidence="9"/>
<dbReference type="InterPro" id="IPR015803">
    <property type="entry name" value="Cys-tRNA-ligase"/>
</dbReference>
<comment type="subcellular location">
    <subcellularLocation>
        <location evidence="9">Cytoplasm</location>
    </subcellularLocation>
</comment>
<evidence type="ECO:0000313" key="12">
    <source>
        <dbReference type="EMBL" id="OGI84072.1"/>
    </source>
</evidence>
<comment type="catalytic activity">
    <reaction evidence="9">
        <text>tRNA(Cys) + L-cysteine + ATP = L-cysteinyl-tRNA(Cys) + AMP + diphosphate</text>
        <dbReference type="Rhea" id="RHEA:17773"/>
        <dbReference type="Rhea" id="RHEA-COMP:9661"/>
        <dbReference type="Rhea" id="RHEA-COMP:9679"/>
        <dbReference type="ChEBI" id="CHEBI:30616"/>
        <dbReference type="ChEBI" id="CHEBI:33019"/>
        <dbReference type="ChEBI" id="CHEBI:35235"/>
        <dbReference type="ChEBI" id="CHEBI:78442"/>
        <dbReference type="ChEBI" id="CHEBI:78517"/>
        <dbReference type="ChEBI" id="CHEBI:456215"/>
        <dbReference type="EC" id="6.1.1.16"/>
    </reaction>
</comment>
<dbReference type="SUPFAM" id="SSF52374">
    <property type="entry name" value="Nucleotidylyl transferase"/>
    <property type="match status" value="1"/>
</dbReference>
<dbReference type="GO" id="GO:0004817">
    <property type="term" value="F:cysteine-tRNA ligase activity"/>
    <property type="evidence" value="ECO:0007669"/>
    <property type="project" value="UniProtKB-UniRule"/>
</dbReference>
<evidence type="ECO:0000256" key="4">
    <source>
        <dbReference type="ARBA" id="ARBA00022741"/>
    </source>
</evidence>
<feature type="domain" description="Cysteinyl-tRNA ligase anticodon binding" evidence="11">
    <location>
        <begin position="418"/>
        <end position="460"/>
    </location>
</feature>
<comment type="caution">
    <text evidence="12">The sequence shown here is derived from an EMBL/GenBank/DDBJ whole genome shotgun (WGS) entry which is preliminary data.</text>
</comment>
<dbReference type="PRINTS" id="PR00983">
    <property type="entry name" value="TRNASYNTHCYS"/>
</dbReference>
<comment type="similarity">
    <text evidence="9">Belongs to the class-I aminoacyl-tRNA synthetase family.</text>
</comment>
<dbReference type="InterPro" id="IPR032678">
    <property type="entry name" value="tRNA-synt_1_cat_dom"/>
</dbReference>
<feature type="domain" description="tRNA synthetases class I catalytic" evidence="10">
    <location>
        <begin position="23"/>
        <end position="323"/>
    </location>
</feature>
<feature type="binding site" evidence="9">
    <location>
        <position position="278"/>
    </location>
    <ligand>
        <name>ATP</name>
        <dbReference type="ChEBI" id="CHEBI:30616"/>
    </ligand>
</feature>
<evidence type="ECO:0000256" key="6">
    <source>
        <dbReference type="ARBA" id="ARBA00022840"/>
    </source>
</evidence>
<dbReference type="Pfam" id="PF23493">
    <property type="entry name" value="CysS_C"/>
    <property type="match status" value="1"/>
</dbReference>
<evidence type="ECO:0000256" key="9">
    <source>
        <dbReference type="HAMAP-Rule" id="MF_00041"/>
    </source>
</evidence>
<dbReference type="InterPro" id="IPR014729">
    <property type="entry name" value="Rossmann-like_a/b/a_fold"/>
</dbReference>
<evidence type="ECO:0000259" key="11">
    <source>
        <dbReference type="Pfam" id="PF23493"/>
    </source>
</evidence>
<dbReference type="GO" id="GO:0008270">
    <property type="term" value="F:zinc ion binding"/>
    <property type="evidence" value="ECO:0007669"/>
    <property type="project" value="UniProtKB-UniRule"/>
</dbReference>
<evidence type="ECO:0000256" key="1">
    <source>
        <dbReference type="ARBA" id="ARBA00011245"/>
    </source>
</evidence>
<keyword evidence="2 9" id="KW-0436">Ligase</keyword>
<dbReference type="NCBIfam" id="TIGR00435">
    <property type="entry name" value="cysS"/>
    <property type="match status" value="1"/>
</dbReference>
<feature type="binding site" evidence="9">
    <location>
        <position position="32"/>
    </location>
    <ligand>
        <name>Zn(2+)</name>
        <dbReference type="ChEBI" id="CHEBI:29105"/>
    </ligand>
</feature>
<dbReference type="Gene3D" id="1.20.120.1910">
    <property type="entry name" value="Cysteine-tRNA ligase, C-terminal anti-codon recognition domain"/>
    <property type="match status" value="1"/>
</dbReference>
<keyword evidence="7 9" id="KW-0648">Protein biosynthesis</keyword>
<dbReference type="GO" id="GO:0005524">
    <property type="term" value="F:ATP binding"/>
    <property type="evidence" value="ECO:0007669"/>
    <property type="project" value="UniProtKB-UniRule"/>
</dbReference>
<reference evidence="12 13" key="1">
    <citation type="journal article" date="2016" name="Nat. Commun.">
        <title>Thousands of microbial genomes shed light on interconnected biogeochemical processes in an aquifer system.</title>
        <authorList>
            <person name="Anantharaman K."/>
            <person name="Brown C.T."/>
            <person name="Hug L.A."/>
            <person name="Sharon I."/>
            <person name="Castelle C.J."/>
            <person name="Probst A.J."/>
            <person name="Thomas B.C."/>
            <person name="Singh A."/>
            <person name="Wilkins M.J."/>
            <person name="Karaoz U."/>
            <person name="Brodie E.L."/>
            <person name="Williams K.H."/>
            <person name="Hubbard S.S."/>
            <person name="Banfield J.F."/>
        </authorList>
    </citation>
    <scope>NUCLEOTIDE SEQUENCE [LARGE SCALE GENOMIC DNA]</scope>
</reference>
<dbReference type="PANTHER" id="PTHR10890:SF3">
    <property type="entry name" value="CYSTEINE--TRNA LIGASE, CYTOPLASMIC"/>
    <property type="match status" value="1"/>
</dbReference>
<evidence type="ECO:0000256" key="8">
    <source>
        <dbReference type="ARBA" id="ARBA00023146"/>
    </source>
</evidence>
<dbReference type="HAMAP" id="MF_00041">
    <property type="entry name" value="Cys_tRNA_synth"/>
    <property type="match status" value="1"/>
</dbReference>
<keyword evidence="8 9" id="KW-0030">Aminoacyl-tRNA synthetase</keyword>
<keyword evidence="3 9" id="KW-0479">Metal-binding</keyword>
<evidence type="ECO:0000259" key="10">
    <source>
        <dbReference type="Pfam" id="PF01406"/>
    </source>
</evidence>
<feature type="binding site" evidence="9">
    <location>
        <position position="243"/>
    </location>
    <ligand>
        <name>Zn(2+)</name>
        <dbReference type="ChEBI" id="CHEBI:29105"/>
    </ligand>
</feature>
<name>A0A1F6WQ78_9BACT</name>
<dbReference type="InterPro" id="IPR009080">
    <property type="entry name" value="tRNAsynth_Ia_anticodon-bd"/>
</dbReference>
<protein>
    <recommendedName>
        <fullName evidence="9">Cysteine--tRNA ligase</fullName>
        <ecNumber evidence="9">6.1.1.16</ecNumber>
    </recommendedName>
    <alternativeName>
        <fullName evidence="9">Cysteinyl-tRNA synthetase</fullName>
        <shortName evidence="9">CysRS</shortName>
    </alternativeName>
</protein>
<dbReference type="SUPFAM" id="SSF47323">
    <property type="entry name" value="Anticodon-binding domain of a subclass of class I aminoacyl-tRNA synthetases"/>
    <property type="match status" value="1"/>
</dbReference>
<keyword evidence="9" id="KW-0963">Cytoplasm</keyword>
<dbReference type="InterPro" id="IPR024909">
    <property type="entry name" value="Cys-tRNA/MSH_ligase"/>
</dbReference>
<sequence>MATIKLYNTRSHKIEEFSPIDSRNKFVSMYTCGPTIYNTPHIGNYRAYIFADILRRMIESNGYNVKHIINLTDVDDKTIKKSIELGITLDELTKPYEQDFYNGRESLELLPANIYPRATNSIPKMIEIIELLIQKDFAYKTEDGSVYFKVSADKNYGILVNVDPNKIKENAGGRMNNDEYDNENIQDFALWKAWDVNDGENKWESPWGLGRPGWHIECSAMAEEFIGGTMDIHTGGIDNMFPHHENEIAQSECAYGHTFANFFVHCNHLMIDGKKMAKSDGNFLMLNDLKDHGIHPLSYKYFLYGTHYRSPANMTWDTLNSAQTTLMRMYEKFISIIDLKNTNINSGTIIAEDNAEDYIEKIKNVLANDLNTAEAIAFFIELFDDIEIPNEIKLITILEIDKILGLGFNKYYKLDKTIPSDIQKIIDERNIARENKDYTKSDELRESLNNKGYIVIDTKEKSIFAINPLDSA</sequence>
<evidence type="ECO:0000256" key="2">
    <source>
        <dbReference type="ARBA" id="ARBA00022598"/>
    </source>
</evidence>
<dbReference type="STRING" id="1801764.A2903_02325"/>
<proteinExistence type="inferred from homology"/>
<dbReference type="GO" id="GO:0005829">
    <property type="term" value="C:cytosol"/>
    <property type="evidence" value="ECO:0007669"/>
    <property type="project" value="TreeGrafter"/>
</dbReference>
<dbReference type="EMBL" id="MFUO01000011">
    <property type="protein sequence ID" value="OGI84072.1"/>
    <property type="molecule type" value="Genomic_DNA"/>
</dbReference>
<comment type="cofactor">
    <cofactor evidence="9">
        <name>Zn(2+)</name>
        <dbReference type="ChEBI" id="CHEBI:29105"/>
    </cofactor>
    <text evidence="9">Binds 1 zinc ion per subunit.</text>
</comment>
<evidence type="ECO:0000256" key="7">
    <source>
        <dbReference type="ARBA" id="ARBA00022917"/>
    </source>
</evidence>
<dbReference type="PANTHER" id="PTHR10890">
    <property type="entry name" value="CYSTEINYL-TRNA SYNTHETASE"/>
    <property type="match status" value="1"/>
</dbReference>
<keyword evidence="6 9" id="KW-0067">ATP-binding</keyword>
<keyword evidence="5 9" id="KW-0862">Zinc</keyword>
<feature type="binding site" evidence="9">
    <location>
        <position position="218"/>
    </location>
    <ligand>
        <name>Zn(2+)</name>
        <dbReference type="ChEBI" id="CHEBI:29105"/>
    </ligand>
</feature>
<dbReference type="GO" id="GO:0006423">
    <property type="term" value="P:cysteinyl-tRNA aminoacylation"/>
    <property type="evidence" value="ECO:0007669"/>
    <property type="project" value="UniProtKB-UniRule"/>
</dbReference>
<gene>
    <name evidence="9" type="primary">cysS</name>
    <name evidence="12" type="ORF">A2903_02325</name>
</gene>
<dbReference type="Pfam" id="PF01406">
    <property type="entry name" value="tRNA-synt_1e"/>
    <property type="match status" value="1"/>
</dbReference>
<dbReference type="AlphaFoldDB" id="A0A1F6WQ78"/>
<organism evidence="12 13">
    <name type="scientific">Candidatus Nomurabacteria bacterium RIFCSPLOWO2_01_FULL_33_17</name>
    <dbReference type="NCBI Taxonomy" id="1801764"/>
    <lineage>
        <taxon>Bacteria</taxon>
        <taxon>Candidatus Nomuraibacteriota</taxon>
    </lineage>
</organism>
<evidence type="ECO:0000256" key="5">
    <source>
        <dbReference type="ARBA" id="ARBA00022833"/>
    </source>
</evidence>
<feature type="short sequence motif" description="'KMSKS' region" evidence="9">
    <location>
        <begin position="275"/>
        <end position="279"/>
    </location>
</feature>
<dbReference type="InterPro" id="IPR056411">
    <property type="entry name" value="CysS_C"/>
</dbReference>
<accession>A0A1F6WQ78</accession>